<dbReference type="Proteomes" id="UP001152797">
    <property type="component" value="Unassembled WGS sequence"/>
</dbReference>
<name>A0A9P1D8Z7_9DINO</name>
<dbReference type="OrthoDB" id="429946at2759"/>
<sequence>MFHSWRYLKYLWSLLARHLGRSRANEHRHWKLAEILVAWYGGMVSEQPCHSMATSVKLLTNVIFQSVRSCMLAAPVCLSQTACGVIYPGEEHLCCDRCAQVYIKFPDGIGIYEVQQCTSRTCDQATCTTMASWMPNISQTTENVSFRCVTEGGSDAIELVDNCDLITDQLSPSALCGHVGFVATSTIWTALGDTPVDCELSPSCPESVLDTTRPAQSCCFGTHWSLQLNAQGEDCGLEWPHEDSACSAVVIICVTYCPFLVHG</sequence>
<dbReference type="EMBL" id="CAMXCT020003616">
    <property type="protein sequence ID" value="CAL1158760.1"/>
    <property type="molecule type" value="Genomic_DNA"/>
</dbReference>
<gene>
    <name evidence="1" type="ORF">C1SCF055_LOCUS31115</name>
</gene>
<keyword evidence="3" id="KW-1185">Reference proteome</keyword>
<evidence type="ECO:0000313" key="1">
    <source>
        <dbReference type="EMBL" id="CAI4005385.1"/>
    </source>
</evidence>
<accession>A0A9P1D8Z7</accession>
<protein>
    <submittedName>
        <fullName evidence="1">Uncharacterized protein</fullName>
    </submittedName>
</protein>
<dbReference type="AlphaFoldDB" id="A0A9P1D8Z7"/>
<organism evidence="1">
    <name type="scientific">Cladocopium goreaui</name>
    <dbReference type="NCBI Taxonomy" id="2562237"/>
    <lineage>
        <taxon>Eukaryota</taxon>
        <taxon>Sar</taxon>
        <taxon>Alveolata</taxon>
        <taxon>Dinophyceae</taxon>
        <taxon>Suessiales</taxon>
        <taxon>Symbiodiniaceae</taxon>
        <taxon>Cladocopium</taxon>
    </lineage>
</organism>
<evidence type="ECO:0000313" key="2">
    <source>
        <dbReference type="EMBL" id="CAL4792697.1"/>
    </source>
</evidence>
<reference evidence="1" key="1">
    <citation type="submission" date="2022-10" db="EMBL/GenBank/DDBJ databases">
        <authorList>
            <person name="Chen Y."/>
            <person name="Dougan E. K."/>
            <person name="Chan C."/>
            <person name="Rhodes N."/>
            <person name="Thang M."/>
        </authorList>
    </citation>
    <scope>NUCLEOTIDE SEQUENCE</scope>
</reference>
<comment type="caution">
    <text evidence="1">The sequence shown here is derived from an EMBL/GenBank/DDBJ whole genome shotgun (WGS) entry which is preliminary data.</text>
</comment>
<dbReference type="EMBL" id="CAMXCT030003616">
    <property type="protein sequence ID" value="CAL4792697.1"/>
    <property type="molecule type" value="Genomic_DNA"/>
</dbReference>
<reference evidence="2 3" key="2">
    <citation type="submission" date="2024-05" db="EMBL/GenBank/DDBJ databases">
        <authorList>
            <person name="Chen Y."/>
            <person name="Shah S."/>
            <person name="Dougan E. K."/>
            <person name="Thang M."/>
            <person name="Chan C."/>
        </authorList>
    </citation>
    <scope>NUCLEOTIDE SEQUENCE [LARGE SCALE GENOMIC DNA]</scope>
</reference>
<dbReference type="EMBL" id="CAMXCT010003616">
    <property type="protein sequence ID" value="CAI4005385.1"/>
    <property type="molecule type" value="Genomic_DNA"/>
</dbReference>
<evidence type="ECO:0000313" key="3">
    <source>
        <dbReference type="Proteomes" id="UP001152797"/>
    </source>
</evidence>
<proteinExistence type="predicted"/>